<gene>
    <name evidence="5" type="ORF">C3B54_111380</name>
</gene>
<keyword evidence="6" id="KW-1185">Reference proteome</keyword>
<dbReference type="SUPFAM" id="SSF55469">
    <property type="entry name" value="FMN-dependent nitroreductase-like"/>
    <property type="match status" value="1"/>
</dbReference>
<dbReference type="AlphaFoldDB" id="A0A2L2BRM9"/>
<dbReference type="Pfam" id="PF00881">
    <property type="entry name" value="Nitroreductase"/>
    <property type="match status" value="1"/>
</dbReference>
<dbReference type="RefSeq" id="WP_104913818.1">
    <property type="nucleotide sequence ID" value="NZ_CP026923.1"/>
</dbReference>
<keyword evidence="3" id="KW-0560">Oxidoreductase</keyword>
<evidence type="ECO:0000256" key="2">
    <source>
        <dbReference type="ARBA" id="ARBA00022643"/>
    </source>
</evidence>
<dbReference type="PANTHER" id="PTHR23026">
    <property type="entry name" value="NADPH NITROREDUCTASE"/>
    <property type="match status" value="1"/>
</dbReference>
<organism evidence="5 6">
    <name type="scientific">Pontimonas salivibrio</name>
    <dbReference type="NCBI Taxonomy" id="1159327"/>
    <lineage>
        <taxon>Bacteria</taxon>
        <taxon>Bacillati</taxon>
        <taxon>Actinomycetota</taxon>
        <taxon>Actinomycetes</taxon>
        <taxon>Micrococcales</taxon>
        <taxon>Microbacteriaceae</taxon>
        <taxon>Pontimonas</taxon>
    </lineage>
</organism>
<dbReference type="KEGG" id="psai:C3B54_111380"/>
<dbReference type="CDD" id="cd02136">
    <property type="entry name" value="PnbA_NfnB-like"/>
    <property type="match status" value="1"/>
</dbReference>
<evidence type="ECO:0000313" key="5">
    <source>
        <dbReference type="EMBL" id="AVG24323.1"/>
    </source>
</evidence>
<feature type="domain" description="Nitroreductase" evidence="4">
    <location>
        <begin position="16"/>
        <end position="221"/>
    </location>
</feature>
<reference evidence="5 6" key="1">
    <citation type="submission" date="2018-02" db="EMBL/GenBank/DDBJ databases">
        <title>Complete genome of the streamlined marine actinobacterium Pontimonas salivibrio CL-TW6 adapted to coastal planktonic lifestype.</title>
        <authorList>
            <person name="Cho B.C."/>
            <person name="Hardies S.C."/>
            <person name="Jang G.I."/>
            <person name="Hwang C.Y."/>
        </authorList>
    </citation>
    <scope>NUCLEOTIDE SEQUENCE [LARGE SCALE GENOMIC DNA]</scope>
    <source>
        <strain evidence="5 6">CL-TW6</strain>
    </source>
</reference>
<dbReference type="InterPro" id="IPR000415">
    <property type="entry name" value="Nitroreductase-like"/>
</dbReference>
<evidence type="ECO:0000259" key="4">
    <source>
        <dbReference type="Pfam" id="PF00881"/>
    </source>
</evidence>
<protein>
    <submittedName>
        <fullName evidence="5">Nitroreductase-like protein</fullName>
    </submittedName>
</protein>
<dbReference type="Gene3D" id="3.40.109.10">
    <property type="entry name" value="NADH Oxidase"/>
    <property type="match status" value="1"/>
</dbReference>
<dbReference type="PANTHER" id="PTHR23026:SF90">
    <property type="entry name" value="IODOTYROSINE DEIODINASE 1"/>
    <property type="match status" value="1"/>
</dbReference>
<dbReference type="GO" id="GO:0016491">
    <property type="term" value="F:oxidoreductase activity"/>
    <property type="evidence" value="ECO:0007669"/>
    <property type="project" value="UniProtKB-KW"/>
</dbReference>
<proteinExistence type="predicted"/>
<sequence>MAAKNQAQMFSELTLSRRSTRDFLDTPVAPELIDEILQEALSAPSWSNTRPYRVAVATGEVKERISHTLLDRFDDIMRTRSPKLGTRIKGGLSALSLLRSDFRIPIKYPDDLRVRQVALGKALFSHLGVERGDIDARNEQIRNNMRFFGAPVGLFFFARKGMGVYSPLDVGHFMQTLMLSAKARGLDTCAQGFLAFWSGPIRDEFEVPEGYKLLCGMSLGYAAHSHTNEFVPPVTKVQDIALPLSQK</sequence>
<dbReference type="InterPro" id="IPR050627">
    <property type="entry name" value="Nitroreductase/BluB"/>
</dbReference>
<dbReference type="OrthoDB" id="9798230at2"/>
<keyword evidence="1" id="KW-0285">Flavoprotein</keyword>
<name>A0A2L2BRM9_9MICO</name>
<dbReference type="Proteomes" id="UP000243077">
    <property type="component" value="Chromosome"/>
</dbReference>
<accession>A0A2L2BRM9</accession>
<evidence type="ECO:0000313" key="6">
    <source>
        <dbReference type="Proteomes" id="UP000243077"/>
    </source>
</evidence>
<evidence type="ECO:0000256" key="3">
    <source>
        <dbReference type="ARBA" id="ARBA00023002"/>
    </source>
</evidence>
<dbReference type="EMBL" id="CP026923">
    <property type="protein sequence ID" value="AVG24323.1"/>
    <property type="molecule type" value="Genomic_DNA"/>
</dbReference>
<dbReference type="InterPro" id="IPR029479">
    <property type="entry name" value="Nitroreductase"/>
</dbReference>
<keyword evidence="2" id="KW-0288">FMN</keyword>
<evidence type="ECO:0000256" key="1">
    <source>
        <dbReference type="ARBA" id="ARBA00022630"/>
    </source>
</evidence>